<accession>A0A0F7L858</accession>
<name>A0A0F7L858_9VIRU</name>
<evidence type="ECO:0000256" key="1">
    <source>
        <dbReference type="SAM" id="MobiDB-lite"/>
    </source>
</evidence>
<organism evidence="2">
    <name type="scientific">uncultured marine virus</name>
    <dbReference type="NCBI Taxonomy" id="186617"/>
    <lineage>
        <taxon>Viruses</taxon>
        <taxon>environmental samples</taxon>
    </lineage>
</organism>
<feature type="compositionally biased region" description="Polar residues" evidence="1">
    <location>
        <begin position="25"/>
        <end position="34"/>
    </location>
</feature>
<proteinExistence type="predicted"/>
<reference evidence="2" key="2">
    <citation type="submission" date="2015-03" db="EMBL/GenBank/DDBJ databases">
        <authorList>
            <person name="Chow C.-E.T."/>
            <person name="Winget D.M."/>
            <person name="White R.A.III."/>
            <person name="Hallam S.J."/>
            <person name="Suttle C.A."/>
        </authorList>
    </citation>
    <scope>NUCLEOTIDE SEQUENCE</scope>
    <source>
        <strain evidence="2">Oxic1_1</strain>
    </source>
</reference>
<reference evidence="2" key="1">
    <citation type="journal article" date="2015" name="Front. Microbiol.">
        <title>Combining genomic sequencing methods to explore viral diversity and reveal potential virus-host interactions.</title>
        <authorList>
            <person name="Chow C.E."/>
            <person name="Winget D.M."/>
            <person name="White R.A.III."/>
            <person name="Hallam S.J."/>
            <person name="Suttle C.A."/>
        </authorList>
    </citation>
    <scope>NUCLEOTIDE SEQUENCE</scope>
    <source>
        <strain evidence="2">Oxic1_1</strain>
    </source>
</reference>
<evidence type="ECO:0000313" key="2">
    <source>
        <dbReference type="EMBL" id="AKH47602.1"/>
    </source>
</evidence>
<feature type="region of interest" description="Disordered" evidence="1">
    <location>
        <begin position="1"/>
        <end position="34"/>
    </location>
</feature>
<sequence>MDIRRPCQLSSPIASGTPGLRVTPKPSQLSSPWANSSSLAFRRTLRSARRAAIFSSLALGSRHAWVFRSVAVISTARVSSLVCCSSEVIDAGPLGV</sequence>
<dbReference type="EMBL" id="KR029596">
    <property type="protein sequence ID" value="AKH47602.1"/>
    <property type="molecule type" value="Genomic_DNA"/>
</dbReference>
<protein>
    <submittedName>
        <fullName evidence="2">Uncharacterized protein</fullName>
    </submittedName>
</protein>